<dbReference type="RefSeq" id="WP_098509619.1">
    <property type="nucleotide sequence ID" value="NZ_JBIAKZ010000007.1"/>
</dbReference>
<dbReference type="AlphaFoldDB" id="A0A2A9G0K1"/>
<sequence length="73" mass="7954">MAKSLNGRQMRTTADTLFALKPARALVYKAVTQIENGKDSRATIAEVKRELRKAGALDAAASRFLDLLAVPPR</sequence>
<evidence type="ECO:0000313" key="2">
    <source>
        <dbReference type="Proteomes" id="UP000243542"/>
    </source>
</evidence>
<protein>
    <submittedName>
        <fullName evidence="1">Uncharacterized protein</fullName>
    </submittedName>
</protein>
<comment type="caution">
    <text evidence="1">The sequence shown here is derived from an EMBL/GenBank/DDBJ whole genome shotgun (WGS) entry which is preliminary data.</text>
</comment>
<keyword evidence="2" id="KW-1185">Reference proteome</keyword>
<reference evidence="1 2" key="1">
    <citation type="submission" date="2017-10" db="EMBL/GenBank/DDBJ databases">
        <title>Sequencing the genomes of 1000 actinobacteria strains.</title>
        <authorList>
            <person name="Klenk H.-P."/>
        </authorList>
    </citation>
    <scope>NUCLEOTIDE SEQUENCE [LARGE SCALE GENOMIC DNA]</scope>
    <source>
        <strain evidence="1 2">DSM 46092</strain>
    </source>
</reference>
<dbReference type="Proteomes" id="UP000243542">
    <property type="component" value="Unassembled WGS sequence"/>
</dbReference>
<evidence type="ECO:0000313" key="1">
    <source>
        <dbReference type="EMBL" id="PFG56948.1"/>
    </source>
</evidence>
<accession>A0A2A9G0K1</accession>
<dbReference type="EMBL" id="PDJK01000001">
    <property type="protein sequence ID" value="PFG56948.1"/>
    <property type="molecule type" value="Genomic_DNA"/>
</dbReference>
<organism evidence="1 2">
    <name type="scientific">Amycolatopsis sulphurea</name>
    <dbReference type="NCBI Taxonomy" id="76022"/>
    <lineage>
        <taxon>Bacteria</taxon>
        <taxon>Bacillati</taxon>
        <taxon>Actinomycetota</taxon>
        <taxon>Actinomycetes</taxon>
        <taxon>Pseudonocardiales</taxon>
        <taxon>Pseudonocardiaceae</taxon>
        <taxon>Amycolatopsis</taxon>
    </lineage>
</organism>
<gene>
    <name evidence="1" type="ORF">ATK36_0484</name>
</gene>
<proteinExistence type="predicted"/>
<name>A0A2A9G0K1_9PSEU</name>